<name>A0A6P8BN18_PYRGI</name>
<feature type="transmembrane region" description="Helical" evidence="8">
    <location>
        <begin position="318"/>
        <end position="339"/>
    </location>
</feature>
<feature type="transmembrane region" description="Helical" evidence="8">
    <location>
        <begin position="168"/>
        <end position="188"/>
    </location>
</feature>
<proteinExistence type="predicted"/>
<keyword evidence="6 8" id="KW-1133">Transmembrane helix</keyword>
<keyword evidence="9" id="KW-1185">Reference proteome</keyword>
<evidence type="ECO:0000256" key="2">
    <source>
        <dbReference type="ARBA" id="ARBA00022448"/>
    </source>
</evidence>
<dbReference type="GeneID" id="41956810"/>
<evidence type="ECO:0000256" key="1">
    <source>
        <dbReference type="ARBA" id="ARBA00004429"/>
    </source>
</evidence>
<dbReference type="InterPro" id="IPR007272">
    <property type="entry name" value="Sulf_transp_TsuA/YedE"/>
</dbReference>
<keyword evidence="4" id="KW-0997">Cell inner membrane</keyword>
<keyword evidence="5 8" id="KW-0812">Transmembrane</keyword>
<dbReference type="RefSeq" id="XP_030988317.1">
    <property type="nucleotide sequence ID" value="XM_031121898.1"/>
</dbReference>
<dbReference type="PANTHER" id="PTHR30574">
    <property type="entry name" value="INNER MEMBRANE PROTEIN YEDE"/>
    <property type="match status" value="1"/>
</dbReference>
<evidence type="ECO:0000256" key="7">
    <source>
        <dbReference type="ARBA" id="ARBA00023136"/>
    </source>
</evidence>
<feature type="transmembrane region" description="Helical" evidence="8">
    <location>
        <begin position="200"/>
        <end position="219"/>
    </location>
</feature>
<evidence type="ECO:0000313" key="10">
    <source>
        <dbReference type="RefSeq" id="XP_030988317.1"/>
    </source>
</evidence>
<keyword evidence="3" id="KW-1003">Cell membrane</keyword>
<dbReference type="Proteomes" id="UP000515153">
    <property type="component" value="Unplaced"/>
</dbReference>
<feature type="transmembrane region" description="Helical" evidence="8">
    <location>
        <begin position="117"/>
        <end position="134"/>
    </location>
</feature>
<evidence type="ECO:0000256" key="5">
    <source>
        <dbReference type="ARBA" id="ARBA00022692"/>
    </source>
</evidence>
<comment type="subcellular location">
    <subcellularLocation>
        <location evidence="1">Cell inner membrane</location>
        <topology evidence="1">Multi-pass membrane protein</topology>
    </subcellularLocation>
</comment>
<evidence type="ECO:0000256" key="4">
    <source>
        <dbReference type="ARBA" id="ARBA00022519"/>
    </source>
</evidence>
<dbReference type="Pfam" id="PF04143">
    <property type="entry name" value="Sulf_transp"/>
    <property type="match status" value="1"/>
</dbReference>
<reference evidence="10" key="2">
    <citation type="submission" date="2019-10" db="EMBL/GenBank/DDBJ databases">
        <authorList>
            <consortium name="NCBI Genome Project"/>
        </authorList>
    </citation>
    <scope>NUCLEOTIDE SEQUENCE</scope>
    <source>
        <strain evidence="10">NI907</strain>
    </source>
</reference>
<keyword evidence="2" id="KW-0813">Transport</keyword>
<evidence type="ECO:0000256" key="6">
    <source>
        <dbReference type="ARBA" id="ARBA00022989"/>
    </source>
</evidence>
<feature type="transmembrane region" description="Helical" evidence="8">
    <location>
        <begin position="252"/>
        <end position="270"/>
    </location>
</feature>
<protein>
    <recommendedName>
        <fullName evidence="11">Sulphur transport domain-containing protein</fullName>
    </recommendedName>
</protein>
<reference evidence="10" key="3">
    <citation type="submission" date="2025-08" db="UniProtKB">
        <authorList>
            <consortium name="RefSeq"/>
        </authorList>
    </citation>
    <scope>IDENTIFICATION</scope>
    <source>
        <strain evidence="10">NI907</strain>
    </source>
</reference>
<dbReference type="KEGG" id="pgri:PgNI_01826"/>
<accession>A0A6P8BN18</accession>
<dbReference type="AlphaFoldDB" id="A0A6P8BN18"/>
<reference evidence="10" key="1">
    <citation type="journal article" date="2019" name="Mol. Biol. Evol.">
        <title>Blast fungal genomes show frequent chromosomal changes, gene gains and losses, and effector gene turnover.</title>
        <authorList>
            <person name="Gomez Luciano L.B."/>
            <person name="Jason Tsai I."/>
            <person name="Chuma I."/>
            <person name="Tosa Y."/>
            <person name="Chen Y.H."/>
            <person name="Li J.Y."/>
            <person name="Li M.Y."/>
            <person name="Jade Lu M.Y."/>
            <person name="Nakayashiki H."/>
            <person name="Li W.H."/>
        </authorList>
    </citation>
    <scope>NUCLEOTIDE SEQUENCE</scope>
    <source>
        <strain evidence="10">NI907</strain>
    </source>
</reference>
<keyword evidence="7 8" id="KW-0472">Membrane</keyword>
<evidence type="ECO:0000256" key="8">
    <source>
        <dbReference type="SAM" id="Phobius"/>
    </source>
</evidence>
<organism evidence="9 10">
    <name type="scientific">Pyricularia grisea</name>
    <name type="common">Crabgrass-specific blast fungus</name>
    <name type="synonym">Magnaporthe grisea</name>
    <dbReference type="NCBI Taxonomy" id="148305"/>
    <lineage>
        <taxon>Eukaryota</taxon>
        <taxon>Fungi</taxon>
        <taxon>Dikarya</taxon>
        <taxon>Ascomycota</taxon>
        <taxon>Pezizomycotina</taxon>
        <taxon>Sordariomycetes</taxon>
        <taxon>Sordariomycetidae</taxon>
        <taxon>Magnaporthales</taxon>
        <taxon>Pyriculariaceae</taxon>
        <taxon>Pyricularia</taxon>
    </lineage>
</organism>
<feature type="transmembrane region" description="Helical" evidence="8">
    <location>
        <begin position="77"/>
        <end position="97"/>
    </location>
</feature>
<feature type="transmembrane region" description="Helical" evidence="8">
    <location>
        <begin position="46"/>
        <end position="65"/>
    </location>
</feature>
<dbReference type="GO" id="GO:0005886">
    <property type="term" value="C:plasma membrane"/>
    <property type="evidence" value="ECO:0007669"/>
    <property type="project" value="UniProtKB-SubCell"/>
</dbReference>
<evidence type="ECO:0008006" key="11">
    <source>
        <dbReference type="Google" id="ProtNLM"/>
    </source>
</evidence>
<dbReference type="OrthoDB" id="10254418at2759"/>
<evidence type="ECO:0000256" key="3">
    <source>
        <dbReference type="ARBA" id="ARBA00022475"/>
    </source>
</evidence>
<sequence>MAASILPGLLSGAAFGASLTGAGVYQPSVIMAQLELEDFHMLQTLLTATAGSAVLASLVQGLGYVKLSPRSFSSFNLLGSADANVIGGALLGGGMALAGSCPGTVATQIGLGIPSGYWTLAGGVAGGIVWTGFVRPWMARRNAQEGAKTAGKKPCLTVHECVGVSPRVGLVVFEALAAAAIGAALNIQTPSGGGGSTRKVEPVIGGLFIAGAQLISLLIRRSMVGTSTVFDELGELFWWAVSGGQRPKSMSALVFVTGIILGSATLVRAFPTALAGAALGDVTPMRAALGGFVMAVGSRVAGGCTAGHGISGMSLMSVSSIITVVSMFVSGVVVTKALFF</sequence>
<dbReference type="PANTHER" id="PTHR30574:SF1">
    <property type="entry name" value="SULPHUR TRANSPORT DOMAIN-CONTAINING PROTEIN"/>
    <property type="match status" value="1"/>
</dbReference>
<evidence type="ECO:0000313" key="9">
    <source>
        <dbReference type="Proteomes" id="UP000515153"/>
    </source>
</evidence>
<gene>
    <name evidence="10" type="ORF">PgNI_01826</name>
</gene>